<dbReference type="InterPro" id="IPR017871">
    <property type="entry name" value="ABC_transporter-like_CS"/>
</dbReference>
<sequence length="309" mass="34957">MITFKNVSKSFNQAMVLKNINLTINSQQIFGIIGTSGAGKSTLIRLINGLEIPSQGSIELDSKIQSSMIFQSYALLQSKTVYENVRLALKFSSIPKKEHEKKITDTLDYVGMTEKSNAYPSELSGGQKQRVGIARALVTNPSLLLCDEITSALDPNAKKKILALLKKVNQELKTTIVLVTHEMEAIKEICDEVAVIDQGEIIECKKTEELFLFPEKKITKDFLSDIIYPIAPKQAELNKGEAVYYLLLNAEQYHFFQKNVRNGYVYDIKTVHIKGIRYFALYLISEVDIGSAWLQEHTIRYERKEINVP</sequence>
<dbReference type="PANTHER" id="PTHR43166:SF30">
    <property type="entry name" value="METHIONINE IMPORT ATP-BINDING PROTEIN METN"/>
    <property type="match status" value="1"/>
</dbReference>
<dbReference type="SMART" id="SM00382">
    <property type="entry name" value="AAA"/>
    <property type="match status" value="1"/>
</dbReference>
<evidence type="ECO:0000256" key="2">
    <source>
        <dbReference type="ARBA" id="ARBA00022475"/>
    </source>
</evidence>
<evidence type="ECO:0000256" key="6">
    <source>
        <dbReference type="ARBA" id="ARBA00022970"/>
    </source>
</evidence>
<proteinExistence type="predicted"/>
<dbReference type="InterPro" id="IPR050086">
    <property type="entry name" value="MetN_ABC_transporter-like"/>
</dbReference>
<keyword evidence="6" id="KW-0029">Amino-acid transport</keyword>
<dbReference type="Proteomes" id="UP000664357">
    <property type="component" value="Unassembled WGS sequence"/>
</dbReference>
<keyword evidence="3" id="KW-0547">Nucleotide-binding</keyword>
<dbReference type="PROSITE" id="PS00211">
    <property type="entry name" value="ABC_TRANSPORTER_1"/>
    <property type="match status" value="1"/>
</dbReference>
<keyword evidence="5" id="KW-1278">Translocase</keyword>
<keyword evidence="7" id="KW-0472">Membrane</keyword>
<keyword evidence="1" id="KW-0813">Transport</keyword>
<accession>A0ABV0ET81</accession>
<dbReference type="SUPFAM" id="SSF52540">
    <property type="entry name" value="P-loop containing nucleoside triphosphate hydrolases"/>
    <property type="match status" value="1"/>
</dbReference>
<gene>
    <name evidence="9" type="ORF">JZO67_002692</name>
</gene>
<evidence type="ECO:0000256" key="7">
    <source>
        <dbReference type="ARBA" id="ARBA00023136"/>
    </source>
</evidence>
<dbReference type="EMBL" id="JAFREL020000002">
    <property type="protein sequence ID" value="MEO1770739.1"/>
    <property type="molecule type" value="Genomic_DNA"/>
</dbReference>
<evidence type="ECO:0000313" key="9">
    <source>
        <dbReference type="EMBL" id="MEO1770739.1"/>
    </source>
</evidence>
<dbReference type="InterPro" id="IPR003439">
    <property type="entry name" value="ABC_transporter-like_ATP-bd"/>
</dbReference>
<evidence type="ECO:0000256" key="4">
    <source>
        <dbReference type="ARBA" id="ARBA00022840"/>
    </source>
</evidence>
<dbReference type="PROSITE" id="PS50893">
    <property type="entry name" value="ABC_TRANSPORTER_2"/>
    <property type="match status" value="1"/>
</dbReference>
<protein>
    <submittedName>
        <fullName evidence="9">D-methionine transport system ATP-binding protein</fullName>
    </submittedName>
</protein>
<reference evidence="9 10" key="1">
    <citation type="submission" date="2021-03" db="EMBL/GenBank/DDBJ databases">
        <authorList>
            <person name="Gilmore M.S."/>
            <person name="Schwartzman J."/>
            <person name="Van Tyne D."/>
            <person name="Martin M."/>
            <person name="Earl A.M."/>
            <person name="Manson A.L."/>
            <person name="Straub T."/>
            <person name="Salamzade R."/>
            <person name="Saavedra J."/>
            <person name="Lebreton F."/>
            <person name="Prichula J."/>
            <person name="Schaufler K."/>
            <person name="Gaca A."/>
            <person name="Sgardioli B."/>
            <person name="Wagenaar J."/>
            <person name="Strong T."/>
        </authorList>
    </citation>
    <scope>NUCLEOTIDE SEQUENCE [LARGE SCALE GENOMIC DNA]</scope>
    <source>
        <strain evidence="9 10">665A</strain>
    </source>
</reference>
<dbReference type="GO" id="GO:0005524">
    <property type="term" value="F:ATP binding"/>
    <property type="evidence" value="ECO:0007669"/>
    <property type="project" value="UniProtKB-KW"/>
</dbReference>
<name>A0ABV0ET81_9ENTE</name>
<feature type="domain" description="ABC transporter" evidence="8">
    <location>
        <begin position="2"/>
        <end position="223"/>
    </location>
</feature>
<evidence type="ECO:0000256" key="5">
    <source>
        <dbReference type="ARBA" id="ARBA00022967"/>
    </source>
</evidence>
<organism evidence="9 10">
    <name type="scientific">Candidatus Enterococcus ferrettii</name>
    <dbReference type="NCBI Taxonomy" id="2815324"/>
    <lineage>
        <taxon>Bacteria</taxon>
        <taxon>Bacillati</taxon>
        <taxon>Bacillota</taxon>
        <taxon>Bacilli</taxon>
        <taxon>Lactobacillales</taxon>
        <taxon>Enterococcaceae</taxon>
        <taxon>Enterococcus</taxon>
    </lineage>
</organism>
<evidence type="ECO:0000259" key="8">
    <source>
        <dbReference type="PROSITE" id="PS50893"/>
    </source>
</evidence>
<dbReference type="RefSeq" id="WP_242704499.1">
    <property type="nucleotide sequence ID" value="NZ_JAFREL020000002.1"/>
</dbReference>
<dbReference type="PANTHER" id="PTHR43166">
    <property type="entry name" value="AMINO ACID IMPORT ATP-BINDING PROTEIN"/>
    <property type="match status" value="1"/>
</dbReference>
<evidence type="ECO:0000256" key="1">
    <source>
        <dbReference type="ARBA" id="ARBA00022448"/>
    </source>
</evidence>
<keyword evidence="10" id="KW-1185">Reference proteome</keyword>
<reference evidence="9 10" key="2">
    <citation type="submission" date="2024-02" db="EMBL/GenBank/DDBJ databases">
        <title>The Genome Sequence of Enterococcus sp. DIV0159.</title>
        <authorList>
            <person name="Earl A."/>
            <person name="Manson A."/>
            <person name="Gilmore M."/>
            <person name="Sanders J."/>
            <person name="Shea T."/>
            <person name="Howe W."/>
            <person name="Livny J."/>
            <person name="Cuomo C."/>
            <person name="Neafsey D."/>
            <person name="Birren B."/>
        </authorList>
    </citation>
    <scope>NUCLEOTIDE SEQUENCE [LARGE SCALE GENOMIC DNA]</scope>
    <source>
        <strain evidence="9 10">665A</strain>
    </source>
</reference>
<dbReference type="InterPro" id="IPR003593">
    <property type="entry name" value="AAA+_ATPase"/>
</dbReference>
<dbReference type="Gene3D" id="3.40.50.300">
    <property type="entry name" value="P-loop containing nucleotide triphosphate hydrolases"/>
    <property type="match status" value="1"/>
</dbReference>
<evidence type="ECO:0000256" key="3">
    <source>
        <dbReference type="ARBA" id="ARBA00022741"/>
    </source>
</evidence>
<comment type="caution">
    <text evidence="9">The sequence shown here is derived from an EMBL/GenBank/DDBJ whole genome shotgun (WGS) entry which is preliminary data.</text>
</comment>
<keyword evidence="4 9" id="KW-0067">ATP-binding</keyword>
<evidence type="ECO:0000313" key="10">
    <source>
        <dbReference type="Proteomes" id="UP000664357"/>
    </source>
</evidence>
<keyword evidence="2" id="KW-1003">Cell membrane</keyword>
<dbReference type="Pfam" id="PF00005">
    <property type="entry name" value="ABC_tran"/>
    <property type="match status" value="1"/>
</dbReference>
<dbReference type="InterPro" id="IPR027417">
    <property type="entry name" value="P-loop_NTPase"/>
</dbReference>